<dbReference type="CTD" id="4660"/>
<name>A0A6J1V1M8_9SAUR</name>
<feature type="compositionally biased region" description="Basic residues" evidence="7">
    <location>
        <begin position="689"/>
        <end position="699"/>
    </location>
</feature>
<organism evidence="9 10">
    <name type="scientific">Notechis scutatus</name>
    <name type="common">mainland tiger snake</name>
    <dbReference type="NCBI Taxonomy" id="8663"/>
    <lineage>
        <taxon>Eukaryota</taxon>
        <taxon>Metazoa</taxon>
        <taxon>Chordata</taxon>
        <taxon>Craniata</taxon>
        <taxon>Vertebrata</taxon>
        <taxon>Euteleostomi</taxon>
        <taxon>Lepidosauria</taxon>
        <taxon>Squamata</taxon>
        <taxon>Bifurcata</taxon>
        <taxon>Unidentata</taxon>
        <taxon>Episquamata</taxon>
        <taxon>Toxicofera</taxon>
        <taxon>Serpentes</taxon>
        <taxon>Colubroidea</taxon>
        <taxon>Elapidae</taxon>
        <taxon>Hydrophiinae</taxon>
        <taxon>Notechis</taxon>
    </lineage>
</organism>
<dbReference type="KEGG" id="nss:113420792"/>
<gene>
    <name evidence="10" type="primary">PPP1R12B</name>
</gene>
<feature type="compositionally biased region" description="Basic and acidic residues" evidence="7">
    <location>
        <begin position="712"/>
        <end position="739"/>
    </location>
</feature>
<evidence type="ECO:0000256" key="1">
    <source>
        <dbReference type="ARBA" id="ARBA00004496"/>
    </source>
</evidence>
<feature type="compositionally biased region" description="Basic and acidic residues" evidence="7">
    <location>
        <begin position="972"/>
        <end position="985"/>
    </location>
</feature>
<dbReference type="SUPFAM" id="SSF48403">
    <property type="entry name" value="Ankyrin repeat"/>
    <property type="match status" value="1"/>
</dbReference>
<dbReference type="PIRSF" id="PIRSF038141">
    <property type="entry name" value="PP1_12ABC_vert"/>
    <property type="match status" value="1"/>
</dbReference>
<feature type="compositionally biased region" description="Basic residues" evidence="7">
    <location>
        <begin position="849"/>
        <end position="859"/>
    </location>
</feature>
<feature type="repeat" description="ANK" evidence="6">
    <location>
        <begin position="85"/>
        <end position="117"/>
    </location>
</feature>
<dbReference type="GO" id="GO:0019901">
    <property type="term" value="F:protein kinase binding"/>
    <property type="evidence" value="ECO:0007669"/>
    <property type="project" value="InterPro"/>
</dbReference>
<accession>A0A6J1V1M8</accession>
<dbReference type="GO" id="GO:0031672">
    <property type="term" value="C:A band"/>
    <property type="evidence" value="ECO:0007669"/>
    <property type="project" value="TreeGrafter"/>
</dbReference>
<feature type="compositionally biased region" description="Basic and acidic residues" evidence="7">
    <location>
        <begin position="1007"/>
        <end position="1026"/>
    </location>
</feature>
<feature type="compositionally biased region" description="Basic and acidic residues" evidence="7">
    <location>
        <begin position="370"/>
        <end position="391"/>
    </location>
</feature>
<dbReference type="Pfam" id="PF12796">
    <property type="entry name" value="Ank_2"/>
    <property type="match status" value="2"/>
</dbReference>
<evidence type="ECO:0000256" key="4">
    <source>
        <dbReference type="ARBA" id="ARBA00023043"/>
    </source>
</evidence>
<dbReference type="RefSeq" id="XP_026536665.1">
    <property type="nucleotide sequence ID" value="XM_026680880.1"/>
</dbReference>
<reference evidence="10" key="1">
    <citation type="submission" date="2025-08" db="UniProtKB">
        <authorList>
            <consortium name="RefSeq"/>
        </authorList>
    </citation>
    <scope>IDENTIFICATION</scope>
</reference>
<feature type="compositionally biased region" description="Polar residues" evidence="7">
    <location>
        <begin position="595"/>
        <end position="620"/>
    </location>
</feature>
<dbReference type="GeneID" id="113420792"/>
<evidence type="ECO:0000313" key="10">
    <source>
        <dbReference type="RefSeq" id="XP_026536665.1"/>
    </source>
</evidence>
<feature type="compositionally biased region" description="Low complexity" evidence="7">
    <location>
        <begin position="958"/>
        <end position="970"/>
    </location>
</feature>
<keyword evidence="3" id="KW-0677">Repeat</keyword>
<dbReference type="FunFam" id="1.25.40.20:FF:000898">
    <property type="entry name" value="Protein phosphatase 1 regulatory subunit 12A"/>
    <property type="match status" value="1"/>
</dbReference>
<keyword evidence="2 5" id="KW-0963">Cytoplasm</keyword>
<dbReference type="Gene3D" id="6.10.250.1820">
    <property type="match status" value="1"/>
</dbReference>
<evidence type="ECO:0000256" key="2">
    <source>
        <dbReference type="ARBA" id="ARBA00022490"/>
    </source>
</evidence>
<evidence type="ECO:0000256" key="5">
    <source>
        <dbReference type="PIRNR" id="PIRNR038141"/>
    </source>
</evidence>
<dbReference type="PANTHER" id="PTHR24179:SF18">
    <property type="entry name" value="PROTEIN PHOSPHATASE 1 REGULATORY SUBUNIT 12B"/>
    <property type="match status" value="1"/>
</dbReference>
<feature type="repeat" description="ANK" evidence="6">
    <location>
        <begin position="211"/>
        <end position="243"/>
    </location>
</feature>
<dbReference type="InterPro" id="IPR051226">
    <property type="entry name" value="PP1_Regulatory_Subunit"/>
</dbReference>
<proteinExistence type="predicted"/>
<dbReference type="AlphaFoldDB" id="A0A6J1V1M8"/>
<dbReference type="InterPro" id="IPR002110">
    <property type="entry name" value="Ankyrin_rpt"/>
</dbReference>
<evidence type="ECO:0000256" key="7">
    <source>
        <dbReference type="SAM" id="MobiDB-lite"/>
    </source>
</evidence>
<dbReference type="Gene3D" id="1.25.40.20">
    <property type="entry name" value="Ankyrin repeat-containing domain"/>
    <property type="match status" value="2"/>
</dbReference>
<feature type="repeat" description="ANK" evidence="6">
    <location>
        <begin position="118"/>
        <end position="150"/>
    </location>
</feature>
<dbReference type="PANTHER" id="PTHR24179">
    <property type="entry name" value="PROTEIN PHOSPHATASE 1 REGULATORY SUBUNIT 12"/>
    <property type="match status" value="1"/>
</dbReference>
<feature type="repeat" description="ANK" evidence="6">
    <location>
        <begin position="244"/>
        <end position="276"/>
    </location>
</feature>
<feature type="compositionally biased region" description="Low complexity" evidence="7">
    <location>
        <begin position="939"/>
        <end position="951"/>
    </location>
</feature>
<feature type="domain" description="cGMP-dependent protein kinase interacting" evidence="8">
    <location>
        <begin position="980"/>
        <end position="1087"/>
    </location>
</feature>
<dbReference type="GO" id="GO:0007165">
    <property type="term" value="P:signal transduction"/>
    <property type="evidence" value="ECO:0007669"/>
    <property type="project" value="InterPro"/>
</dbReference>
<evidence type="ECO:0000256" key="3">
    <source>
        <dbReference type="ARBA" id="ARBA00022737"/>
    </source>
</evidence>
<dbReference type="GO" id="GO:0030018">
    <property type="term" value="C:Z disc"/>
    <property type="evidence" value="ECO:0007669"/>
    <property type="project" value="TreeGrafter"/>
</dbReference>
<dbReference type="Proteomes" id="UP000504612">
    <property type="component" value="Unplaced"/>
</dbReference>
<dbReference type="InterPro" id="IPR017401">
    <property type="entry name" value="MYPT1/MYPT2/Mbs85"/>
</dbReference>
<dbReference type="GO" id="GO:0019208">
    <property type="term" value="F:phosphatase regulator activity"/>
    <property type="evidence" value="ECO:0007669"/>
    <property type="project" value="UniProtKB-UniRule"/>
</dbReference>
<dbReference type="PROSITE" id="PS50088">
    <property type="entry name" value="ANK_REPEAT"/>
    <property type="match status" value="4"/>
</dbReference>
<dbReference type="SMART" id="SM00248">
    <property type="entry name" value="ANK"/>
    <property type="match status" value="5"/>
</dbReference>
<evidence type="ECO:0000256" key="6">
    <source>
        <dbReference type="PROSITE-ProRule" id="PRU00023"/>
    </source>
</evidence>
<feature type="region of interest" description="Disordered" evidence="7">
    <location>
        <begin position="337"/>
        <end position="456"/>
    </location>
</feature>
<dbReference type="Pfam" id="PF15898">
    <property type="entry name" value="PRKG1_interact"/>
    <property type="match status" value="1"/>
</dbReference>
<dbReference type="InterPro" id="IPR031775">
    <property type="entry name" value="PRKG1_interact"/>
</dbReference>
<evidence type="ECO:0000259" key="8">
    <source>
        <dbReference type="Pfam" id="PF15898"/>
    </source>
</evidence>
<feature type="region of interest" description="Disordered" evidence="7">
    <location>
        <begin position="908"/>
        <end position="1034"/>
    </location>
</feature>
<dbReference type="FunFam" id="1.25.40.20:FF:000004">
    <property type="entry name" value="Phosphatase 1 regulatory subunit 12A"/>
    <property type="match status" value="1"/>
</dbReference>
<sequence length="1097" mass="122658">MSEPGHLGFKRAESARLRRAEQLKRWKGSLTELEPVTPARSRHRGGGRVRFEDGAVFLAACSSGDTEEVKRLLARGARLNTVNVDGLTALHQACIDENLDMVKFLVEYGANVNQQDNEGWTPLHAVASCGYLNIAEYLINHGANVAAVNSEGEVPADLAEEAAMKDLLLEQVKKQGVDLDQARKAEEQQMLQDARQWLNRRKIEERKHPRTGATALHVAAAKGYCEVMRLLIQAGFNVNVQDNDGWTPLHAAAHWGVKEACTILAEALCDMDIRNKLGQTPFDVADEGLVAHLEMLQKKQNMLRSEESNKLIEADMNGKVQSGLFKNKEKIIYEADTLKSLETEEESKESSSSSSEEEEEAEEEEVSESDAEKEAESKEESVANHSNHESRILITEQTPPPEHNTFTMAPARKCSSLLNKPEEQKDESPSSWRLSLRKTSSQNALSGDSAPCDTLKEKGSSIYYSSSTPRISALLDNQEKDKDNKIYFASISPRRLNNTGDIEEKENRESAVNLVRSGPYSRQQWREEPKGNEAPTTAAPSTYISTFMKSASFGRSSEITSPYISANRNAFSTTSSTILGSSTSLGTEWQIAPCPTSTRPNTTTSVYQSTRAPYRQQSDSTTEKSTEAVSSSIPLSVITNLTVPGSSNGVTTTNSNSLTGTESSTGDARDRRRSYLTPVRDEEAESLRKARSRQARQSRRSTQGVTLTDLQEAEKTFSRSRAERFTQEQPSERSDRLRASEGSGGKQEDIPRRESREVNSPWTRNLDEESSGRRLRYLTQQDKPTTAVSPSLTSSLYSSSHMPKTSRSVSSDSLSSADYQSTSAGNMEKNEYEVQDLDDRTSNKQSVRERRRPKERRRGTGIFTKDVDKPAMSISTSNTTKFDNPCDIELPCYHPEWTMSSLYTRNKEYTRSKKSQSDSPPSSPSPIAKTFRHERLSRLDSASSSTGTSDTYGDRPSARSSAYTRRAALSNRTEDDSSKDYKKLYESALSENQKLKSKLQDAQSELTDVKSKMDKLSQQKQEKTSDRSSMLEMEKREKRALERKLSEMEEEMKNLHQLKQIHTLRQMNEQLLAENRALTRVVARLSQSAEPPESEEL</sequence>
<feature type="compositionally biased region" description="Basic and acidic residues" evidence="7">
    <location>
        <begin position="746"/>
        <end position="757"/>
    </location>
</feature>
<dbReference type="Gene3D" id="6.10.140.390">
    <property type="match status" value="1"/>
</dbReference>
<protein>
    <recommendedName>
        <fullName evidence="5">Protein phosphatase 1 regulatory subunit</fullName>
    </recommendedName>
</protein>
<comment type="subcellular location">
    <subcellularLocation>
        <location evidence="1 5">Cytoplasm</location>
    </subcellularLocation>
</comment>
<keyword evidence="9" id="KW-1185">Reference proteome</keyword>
<feature type="region of interest" description="Disordered" evidence="7">
    <location>
        <begin position="589"/>
        <end position="866"/>
    </location>
</feature>
<comment type="subunit">
    <text evidence="5">PP1 comprises a catalytic subunit, and one or several targeting or regulatory subunits.</text>
</comment>
<dbReference type="InterPro" id="IPR036770">
    <property type="entry name" value="Ankyrin_rpt-contain_sf"/>
</dbReference>
<feature type="compositionally biased region" description="Basic and acidic residues" evidence="7">
    <location>
        <begin position="679"/>
        <end position="688"/>
    </location>
</feature>
<feature type="compositionally biased region" description="Acidic residues" evidence="7">
    <location>
        <begin position="355"/>
        <end position="369"/>
    </location>
</feature>
<feature type="compositionally biased region" description="Low complexity" evidence="7">
    <location>
        <begin position="645"/>
        <end position="666"/>
    </location>
</feature>
<feature type="compositionally biased region" description="Low complexity" evidence="7">
    <location>
        <begin position="789"/>
        <end position="823"/>
    </location>
</feature>
<feature type="compositionally biased region" description="Polar residues" evidence="7">
    <location>
        <begin position="778"/>
        <end position="788"/>
    </location>
</feature>
<feature type="compositionally biased region" description="Basic and acidic residues" evidence="7">
    <location>
        <begin position="828"/>
        <end position="848"/>
    </location>
</feature>
<feature type="compositionally biased region" description="Polar residues" evidence="7">
    <location>
        <begin position="627"/>
        <end position="644"/>
    </location>
</feature>
<keyword evidence="4 6" id="KW-0040">ANK repeat</keyword>
<feature type="compositionally biased region" description="Polar residues" evidence="7">
    <location>
        <begin position="429"/>
        <end position="446"/>
    </location>
</feature>
<evidence type="ECO:0000313" key="9">
    <source>
        <dbReference type="Proteomes" id="UP000504612"/>
    </source>
</evidence>
<dbReference type="PROSITE" id="PS50297">
    <property type="entry name" value="ANK_REP_REGION"/>
    <property type="match status" value="3"/>
</dbReference>
<feature type="region of interest" description="Disordered" evidence="7">
    <location>
        <begin position="493"/>
        <end position="539"/>
    </location>
</feature>
<dbReference type="GO" id="GO:0004857">
    <property type="term" value="F:enzyme inhibitor activity"/>
    <property type="evidence" value="ECO:0007669"/>
    <property type="project" value="TreeGrafter"/>
</dbReference>